<dbReference type="Gene3D" id="3.20.110.10">
    <property type="entry name" value="Glycoside hydrolase 38, N terminal domain"/>
    <property type="match status" value="1"/>
</dbReference>
<dbReference type="InterPro" id="IPR011330">
    <property type="entry name" value="Glyco_hydro/deAcase_b/a-brl"/>
</dbReference>
<evidence type="ECO:0000313" key="3">
    <source>
        <dbReference type="Proteomes" id="UP001319921"/>
    </source>
</evidence>
<dbReference type="InterPro" id="IPR027291">
    <property type="entry name" value="Glyco_hydro_38_N_sf"/>
</dbReference>
<dbReference type="SUPFAM" id="SSF88713">
    <property type="entry name" value="Glycoside hydrolase/deacetylase"/>
    <property type="match status" value="1"/>
</dbReference>
<dbReference type="GO" id="GO:0004559">
    <property type="term" value="F:alpha-mannosidase activity"/>
    <property type="evidence" value="ECO:0007669"/>
    <property type="project" value="TreeGrafter"/>
</dbReference>
<dbReference type="CDD" id="cd10791">
    <property type="entry name" value="GH38N_AMII_like_1"/>
    <property type="match status" value="1"/>
</dbReference>
<dbReference type="EMBL" id="AP025226">
    <property type="protein sequence ID" value="BDC00011.1"/>
    <property type="molecule type" value="Genomic_DNA"/>
</dbReference>
<dbReference type="PANTHER" id="PTHR46017:SF1">
    <property type="entry name" value="ALPHA-MANNOSIDASE 2C1"/>
    <property type="match status" value="1"/>
</dbReference>
<keyword evidence="3" id="KW-1185">Reference proteome</keyword>
<feature type="domain" description="Glycosyl hydrolases family 38 C-terminal" evidence="1">
    <location>
        <begin position="762"/>
        <end position="825"/>
    </location>
</feature>
<dbReference type="Gene3D" id="2.60.40.2220">
    <property type="match status" value="1"/>
</dbReference>
<dbReference type="AlphaFoldDB" id="A0AAQ4CW29"/>
<dbReference type="PANTHER" id="PTHR46017">
    <property type="entry name" value="ALPHA-MANNOSIDASE 2C1"/>
    <property type="match status" value="1"/>
</dbReference>
<protein>
    <recommendedName>
        <fullName evidence="1">Glycosyl hydrolases family 38 C-terminal domain-containing protein</fullName>
    </recommendedName>
</protein>
<accession>A0AAQ4CW29</accession>
<dbReference type="Proteomes" id="UP001319921">
    <property type="component" value="Chromosome"/>
</dbReference>
<name>A0AAQ4CW29_9CREN</name>
<dbReference type="KEGG" id="scas:SACC_30270"/>
<evidence type="ECO:0000313" key="2">
    <source>
        <dbReference type="EMBL" id="BDC00011.1"/>
    </source>
</evidence>
<proteinExistence type="predicted"/>
<dbReference type="GO" id="GO:0009313">
    <property type="term" value="P:oligosaccharide catabolic process"/>
    <property type="evidence" value="ECO:0007669"/>
    <property type="project" value="TreeGrafter"/>
</dbReference>
<gene>
    <name evidence="2" type="ORF">SACC_30270</name>
</gene>
<sequence>MIVNVFPTSFLSKKGERAALVIVKSEYNYPLYFEVNGEEYIATPGFSRHLITTNGDLILTFENGEKFEFNIKFGNIKYFNIYVAPTFHTDIGYTDIQYNVEKIYKENFEKIINMAKNNIKFNIEVLWQVPEIDKIKEFNEKGIVGVQAFPLNILTGLCSHEEIIRLFYPVRDLRNKGFNISVAALNDVPSAVWSIPTVLKGCGIDYFILASNPDRGPLHQLGDFASPLYWVGPDGSRTLSWFSGGYKGLIPSFHGYHQGYSAGLLNDLRSAEAGIAHFLHYLETRGYPYEDVLLYGMFIDNARVTDKFAKIIDEFNKKWENPRLILSTTDEFFEKIKKGNYPEIFGDLGTYWEDGAASTARELAISRRAKRLLFFAEEYFTLNYLRGSEYPVNDLNEVWKNIIYFDEHTWGDWASVSDPFSIRQKEEWRIKSSYAISAYNKVSEMVYGNYVSNPYPFHVRGIINYTYYELKPMSSRPLAFKDLERGSKEDVIETDFYLVKTKYGKIESVIDKDIGKEIANGFDNYIMLIGGKGTKLERTILNFYYEGEVTDPVFTVYNEYGSEVKGVWENDDVIVLRLESKSYLSRIEKEIVLPKRLKQIIVRNIVEKAEIYDKEGVYFEFPFNLKNPTIYAEIPGVFIDIAREQVRGACSNWFTINNILLFKGDFDVALYSEDSPLFTIDDVFKGDWKSIITPRTGRVYAYVMNNYWHTNYKASQGGRFEFEYVITSGKISSPSEAYRLLSRPIPNVRDIDGDLIIEPPDVILTAFKKWDLGNGVIIRLLEPDNVEKNVTIKSNSLKGYDVYLANLLEEPKEHLGRFDGEIKIRVNKRGYTTLLFKE</sequence>
<organism evidence="2 3">
    <name type="scientific">Saccharolobus caldissimus</name>
    <dbReference type="NCBI Taxonomy" id="1702097"/>
    <lineage>
        <taxon>Archaea</taxon>
        <taxon>Thermoproteota</taxon>
        <taxon>Thermoprotei</taxon>
        <taxon>Sulfolobales</taxon>
        <taxon>Sulfolobaceae</taxon>
        <taxon>Saccharolobus</taxon>
    </lineage>
</organism>
<dbReference type="RefSeq" id="WP_229570659.1">
    <property type="nucleotide sequence ID" value="NZ_AP025226.1"/>
</dbReference>
<dbReference type="GeneID" id="68867750"/>
<dbReference type="Pfam" id="PF17677">
    <property type="entry name" value="Glyco_hydro38C2"/>
    <property type="match status" value="1"/>
</dbReference>
<dbReference type="InterPro" id="IPR041147">
    <property type="entry name" value="GH38_C"/>
</dbReference>
<evidence type="ECO:0000259" key="1">
    <source>
        <dbReference type="Pfam" id="PF17677"/>
    </source>
</evidence>
<reference evidence="2 3" key="1">
    <citation type="journal article" date="2022" name="Microbiol. Resour. Announc.">
        <title>Complete Genome Sequence of the Hyperthermophilic and Acidophilic Archaeon Saccharolobus caldissimus Strain HS-3T.</title>
        <authorList>
            <person name="Sakai H.D."/>
            <person name="Kurosawa N."/>
        </authorList>
    </citation>
    <scope>NUCLEOTIDE SEQUENCE [LARGE SCALE GENOMIC DNA]</scope>
    <source>
        <strain evidence="2 3">JCM32116</strain>
    </source>
</reference>